<proteinExistence type="predicted"/>
<dbReference type="Proteomes" id="UP000010931">
    <property type="component" value="Unassembled WGS sequence"/>
</dbReference>
<dbReference type="EMBL" id="AEJB01000104">
    <property type="protein sequence ID" value="ELP70152.1"/>
    <property type="molecule type" value="Genomic_DNA"/>
</dbReference>
<comment type="caution">
    <text evidence="2">The sequence shown here is derived from an EMBL/GenBank/DDBJ whole genome shotgun (WGS) entry which is preliminary data.</text>
</comment>
<dbReference type="AlphaFoldDB" id="L7FFR7"/>
<reference evidence="2 3" key="1">
    <citation type="journal article" date="2011" name="Plasmid">
        <title>Streptomyces turgidiscabies Car8 contains a modular pathogenicity island that shares virulence genes with other actinobacterial plant pathogens.</title>
        <authorList>
            <person name="Huguet-Tapia J.C."/>
            <person name="Badger J.H."/>
            <person name="Loria R."/>
            <person name="Pettis G.S."/>
        </authorList>
    </citation>
    <scope>NUCLEOTIDE SEQUENCE [LARGE SCALE GENOMIC DNA]</scope>
    <source>
        <strain evidence="2 3">Car8</strain>
    </source>
</reference>
<name>L7FFR7_STRT8</name>
<organism evidence="2 3">
    <name type="scientific">Streptomyces turgidiscabies (strain Car8)</name>
    <dbReference type="NCBI Taxonomy" id="698760"/>
    <lineage>
        <taxon>Bacteria</taxon>
        <taxon>Bacillati</taxon>
        <taxon>Actinomycetota</taxon>
        <taxon>Actinomycetes</taxon>
        <taxon>Kitasatosporales</taxon>
        <taxon>Streptomycetaceae</taxon>
        <taxon>Streptomyces</taxon>
    </lineage>
</organism>
<dbReference type="GeneID" id="97404061"/>
<keyword evidence="3" id="KW-1185">Reference proteome</keyword>
<dbReference type="RefSeq" id="WP_006374586.1">
    <property type="nucleotide sequence ID" value="NZ_AEJB01000104.1"/>
</dbReference>
<protein>
    <submittedName>
        <fullName evidence="2">Uncharacterized protein</fullName>
    </submittedName>
</protein>
<feature type="region of interest" description="Disordered" evidence="1">
    <location>
        <begin position="24"/>
        <end position="69"/>
    </location>
</feature>
<evidence type="ECO:0000313" key="2">
    <source>
        <dbReference type="EMBL" id="ELP70152.1"/>
    </source>
</evidence>
<accession>L7FFR7</accession>
<sequence>MNVLICVTRGTWLPRPLRLLPEVPTCPEHDGRKYPDGAMGDFDGDDRGPLRAGPASREFGCCGAPGPTA</sequence>
<evidence type="ECO:0000256" key="1">
    <source>
        <dbReference type="SAM" id="MobiDB-lite"/>
    </source>
</evidence>
<evidence type="ECO:0000313" key="3">
    <source>
        <dbReference type="Proteomes" id="UP000010931"/>
    </source>
</evidence>
<dbReference type="PATRIC" id="fig|698760.3.peg.1193"/>
<gene>
    <name evidence="2" type="ORF">STRTUCAR8_10135</name>
</gene>